<gene>
    <name evidence="1" type="ORF">Scep_025827</name>
</gene>
<dbReference type="AlphaFoldDB" id="A0AAP0ER87"/>
<protein>
    <submittedName>
        <fullName evidence="1">Uncharacterized protein</fullName>
    </submittedName>
</protein>
<dbReference type="Proteomes" id="UP001419268">
    <property type="component" value="Unassembled WGS sequence"/>
</dbReference>
<accession>A0AAP0ER87</accession>
<sequence length="93" mass="10402">MDSFDLSKLCEALDDVNSPLITMSKEIYANGSIKLDTCLVGKILGNKPVSREGFISTFQQALHVTNNFDIELVGNDNIFAFYSKQRHIVRGFT</sequence>
<proteinExistence type="predicted"/>
<evidence type="ECO:0000313" key="1">
    <source>
        <dbReference type="EMBL" id="KAK9094358.1"/>
    </source>
</evidence>
<name>A0AAP0ER87_9MAGN</name>
<comment type="caution">
    <text evidence="1">The sequence shown here is derived from an EMBL/GenBank/DDBJ whole genome shotgun (WGS) entry which is preliminary data.</text>
</comment>
<keyword evidence="2" id="KW-1185">Reference proteome</keyword>
<reference evidence="1 2" key="1">
    <citation type="submission" date="2024-01" db="EMBL/GenBank/DDBJ databases">
        <title>Genome assemblies of Stephania.</title>
        <authorList>
            <person name="Yang L."/>
        </authorList>
    </citation>
    <scope>NUCLEOTIDE SEQUENCE [LARGE SCALE GENOMIC DNA]</scope>
    <source>
        <strain evidence="1">JXDWG</strain>
        <tissue evidence="1">Leaf</tissue>
    </source>
</reference>
<evidence type="ECO:0000313" key="2">
    <source>
        <dbReference type="Proteomes" id="UP001419268"/>
    </source>
</evidence>
<organism evidence="1 2">
    <name type="scientific">Stephania cephalantha</name>
    <dbReference type="NCBI Taxonomy" id="152367"/>
    <lineage>
        <taxon>Eukaryota</taxon>
        <taxon>Viridiplantae</taxon>
        <taxon>Streptophyta</taxon>
        <taxon>Embryophyta</taxon>
        <taxon>Tracheophyta</taxon>
        <taxon>Spermatophyta</taxon>
        <taxon>Magnoliopsida</taxon>
        <taxon>Ranunculales</taxon>
        <taxon>Menispermaceae</taxon>
        <taxon>Menispermoideae</taxon>
        <taxon>Cissampelideae</taxon>
        <taxon>Stephania</taxon>
    </lineage>
</organism>
<dbReference type="EMBL" id="JBBNAG010000011">
    <property type="protein sequence ID" value="KAK9094358.1"/>
    <property type="molecule type" value="Genomic_DNA"/>
</dbReference>